<proteinExistence type="predicted"/>
<dbReference type="RefSeq" id="WP_305448227.1">
    <property type="nucleotide sequence ID" value="NZ_CP117454.1"/>
</dbReference>
<organism evidence="1 2">
    <name type="scientific">Pseudomonas cucumis</name>
    <dbReference type="NCBI Taxonomy" id="2954082"/>
    <lineage>
        <taxon>Bacteria</taxon>
        <taxon>Pseudomonadati</taxon>
        <taxon>Pseudomonadota</taxon>
        <taxon>Gammaproteobacteria</taxon>
        <taxon>Pseudomonadales</taxon>
        <taxon>Pseudomonadaceae</taxon>
        <taxon>Pseudomonas</taxon>
    </lineage>
</organism>
<evidence type="ECO:0000313" key="1">
    <source>
        <dbReference type="EMBL" id="WLG85750.1"/>
    </source>
</evidence>
<keyword evidence="2" id="KW-1185">Reference proteome</keyword>
<reference evidence="1 2" key="1">
    <citation type="submission" date="2023-02" db="EMBL/GenBank/DDBJ databases">
        <title>Evolution of Hrp T3SS in non-pathogenic Pseudomonas fluorescens.</title>
        <authorList>
            <person name="Liao K."/>
            <person name="Wei H."/>
            <person name="Gu Y."/>
        </authorList>
    </citation>
    <scope>NUCLEOTIDE SEQUENCE [LARGE SCALE GENOMIC DNA]</scope>
    <source>
        <strain evidence="1 2">FP1935</strain>
    </source>
</reference>
<accession>A0ABY9EZI8</accession>
<evidence type="ECO:0000313" key="2">
    <source>
        <dbReference type="Proteomes" id="UP001239418"/>
    </source>
</evidence>
<name>A0ABY9EZI8_9PSED</name>
<gene>
    <name evidence="1" type="ORF">PSH97_04245</name>
</gene>
<dbReference type="Proteomes" id="UP001239418">
    <property type="component" value="Chromosome"/>
</dbReference>
<protein>
    <submittedName>
        <fullName evidence="1">Uncharacterized protein</fullName>
    </submittedName>
</protein>
<dbReference type="EMBL" id="CP117454">
    <property type="protein sequence ID" value="WLG85750.1"/>
    <property type="molecule type" value="Genomic_DNA"/>
</dbReference>
<sequence>MQTKETKTGQYFEGEIRLVINDEILTLTDVSRHEYIDNFGGYFSGSDGSNSIWLGYPETIEKGENKDFSYPTDFSRSPHMPWVYIANGEQYPIKIGDITVSAEWDSSYEGSFRNLIGENNLSIKGTFTIKWRK</sequence>